<dbReference type="OrthoDB" id="9451547at2759"/>
<keyword evidence="2" id="KW-0732">Signal</keyword>
<feature type="transmembrane region" description="Helical" evidence="1">
    <location>
        <begin position="127"/>
        <end position="145"/>
    </location>
</feature>
<feature type="transmembrane region" description="Helical" evidence="1">
    <location>
        <begin position="284"/>
        <end position="309"/>
    </location>
</feature>
<feature type="transmembrane region" description="Helical" evidence="1">
    <location>
        <begin position="321"/>
        <end position="342"/>
    </location>
</feature>
<dbReference type="PANTHER" id="PTHR35043">
    <property type="entry name" value="TRANSCRIPTION FACTOR DOMAIN-CONTAINING PROTEIN"/>
    <property type="match status" value="1"/>
</dbReference>
<organism evidence="3 4">
    <name type="scientific">Pholiota conissans</name>
    <dbReference type="NCBI Taxonomy" id="109636"/>
    <lineage>
        <taxon>Eukaryota</taxon>
        <taxon>Fungi</taxon>
        <taxon>Dikarya</taxon>
        <taxon>Basidiomycota</taxon>
        <taxon>Agaricomycotina</taxon>
        <taxon>Agaricomycetes</taxon>
        <taxon>Agaricomycetidae</taxon>
        <taxon>Agaricales</taxon>
        <taxon>Agaricineae</taxon>
        <taxon>Strophariaceae</taxon>
        <taxon>Pholiota</taxon>
    </lineage>
</organism>
<accession>A0A9P6CZZ1</accession>
<sequence>MYFRHVLNASVPFLLLGGQALAVPLAAILPNSSQSLEISAAEAALHDTRSMGGFALHTRDGPEVLSYDLLQELLAEKKIEFPKITEEEIEDRSKLDGLSKTVAVGQTTWFVAQCITRKIQGLVTTELELVTVAFAVLNVFIYFFWWNKPMDVHKPVPVLYLEDDGEKHGEEVHINAQSSLKRKGAVAKRPKLKTRSSSGQFILSCIELPWKGVKFVFRRVGAMTAFSNSHIIEAGASQVPRFYALGTTYRERCVIMVVVAAIGALFGALHCIGWNYIFPTHAEAIIWRTSSVAITGIPALMAFTAAALYPIKTDKNHHPEVLGILPYIIARLLLLVEAFISLRQLPPSALLAVRWTAFLPHVYADDDPRNRAFNFRRRYSTVNQCEMEFMYSDALITRKSGPNSLNNVNGP</sequence>
<dbReference type="PANTHER" id="PTHR35043:SF7">
    <property type="entry name" value="TRANSCRIPTION FACTOR DOMAIN-CONTAINING PROTEIN"/>
    <property type="match status" value="1"/>
</dbReference>
<feature type="transmembrane region" description="Helical" evidence="1">
    <location>
        <begin position="253"/>
        <end position="278"/>
    </location>
</feature>
<dbReference type="AlphaFoldDB" id="A0A9P6CZZ1"/>
<proteinExistence type="predicted"/>
<feature type="chain" id="PRO_5040504497" evidence="2">
    <location>
        <begin position="23"/>
        <end position="411"/>
    </location>
</feature>
<evidence type="ECO:0000313" key="3">
    <source>
        <dbReference type="EMBL" id="KAF9485752.1"/>
    </source>
</evidence>
<feature type="signal peptide" evidence="2">
    <location>
        <begin position="1"/>
        <end position="22"/>
    </location>
</feature>
<keyword evidence="4" id="KW-1185">Reference proteome</keyword>
<evidence type="ECO:0000313" key="4">
    <source>
        <dbReference type="Proteomes" id="UP000807469"/>
    </source>
</evidence>
<gene>
    <name evidence="3" type="ORF">BDN70DRAFT_969609</name>
</gene>
<protein>
    <submittedName>
        <fullName evidence="3">Uncharacterized protein</fullName>
    </submittedName>
</protein>
<keyword evidence="1" id="KW-1133">Transmembrane helix</keyword>
<comment type="caution">
    <text evidence="3">The sequence shown here is derived from an EMBL/GenBank/DDBJ whole genome shotgun (WGS) entry which is preliminary data.</text>
</comment>
<evidence type="ECO:0000256" key="2">
    <source>
        <dbReference type="SAM" id="SignalP"/>
    </source>
</evidence>
<evidence type="ECO:0000256" key="1">
    <source>
        <dbReference type="SAM" id="Phobius"/>
    </source>
</evidence>
<keyword evidence="1" id="KW-0472">Membrane</keyword>
<reference evidence="3" key="1">
    <citation type="submission" date="2020-11" db="EMBL/GenBank/DDBJ databases">
        <authorList>
            <consortium name="DOE Joint Genome Institute"/>
            <person name="Ahrendt S."/>
            <person name="Riley R."/>
            <person name="Andreopoulos W."/>
            <person name="Labutti K."/>
            <person name="Pangilinan J."/>
            <person name="Ruiz-Duenas F.J."/>
            <person name="Barrasa J.M."/>
            <person name="Sanchez-Garcia M."/>
            <person name="Camarero S."/>
            <person name="Miyauchi S."/>
            <person name="Serrano A."/>
            <person name="Linde D."/>
            <person name="Babiker R."/>
            <person name="Drula E."/>
            <person name="Ayuso-Fernandez I."/>
            <person name="Pacheco R."/>
            <person name="Padilla G."/>
            <person name="Ferreira P."/>
            <person name="Barriuso J."/>
            <person name="Kellner H."/>
            <person name="Castanera R."/>
            <person name="Alfaro M."/>
            <person name="Ramirez L."/>
            <person name="Pisabarro A.G."/>
            <person name="Kuo A."/>
            <person name="Tritt A."/>
            <person name="Lipzen A."/>
            <person name="He G."/>
            <person name="Yan M."/>
            <person name="Ng V."/>
            <person name="Cullen D."/>
            <person name="Martin F."/>
            <person name="Rosso M.-N."/>
            <person name="Henrissat B."/>
            <person name="Hibbett D."/>
            <person name="Martinez A.T."/>
            <person name="Grigoriev I.V."/>
        </authorList>
    </citation>
    <scope>NUCLEOTIDE SEQUENCE</scope>
    <source>
        <strain evidence="3">CIRM-BRFM 674</strain>
    </source>
</reference>
<dbReference type="EMBL" id="MU155133">
    <property type="protein sequence ID" value="KAF9485752.1"/>
    <property type="molecule type" value="Genomic_DNA"/>
</dbReference>
<name>A0A9P6CZZ1_9AGAR</name>
<dbReference type="Proteomes" id="UP000807469">
    <property type="component" value="Unassembled WGS sequence"/>
</dbReference>
<keyword evidence="1" id="KW-0812">Transmembrane</keyword>